<protein>
    <recommendedName>
        <fullName evidence="5">Dickkopf N-terminal cysteine-rich domain-containing protein</fullName>
    </recommendedName>
</protein>
<evidence type="ECO:0000313" key="4">
    <source>
        <dbReference type="Proteomes" id="UP000308199"/>
    </source>
</evidence>
<dbReference type="Proteomes" id="UP000308199">
    <property type="component" value="Unassembled WGS sequence"/>
</dbReference>
<dbReference type="EMBL" id="SGPK01000305">
    <property type="protein sequence ID" value="THH04875.1"/>
    <property type="molecule type" value="Genomic_DNA"/>
</dbReference>
<gene>
    <name evidence="3" type="ORF">EW145_g5213</name>
</gene>
<dbReference type="OrthoDB" id="195231at2759"/>
<name>A0A4S4L103_9AGAM</name>
<evidence type="ECO:0000313" key="3">
    <source>
        <dbReference type="EMBL" id="THH04875.1"/>
    </source>
</evidence>
<feature type="signal peptide" evidence="2">
    <location>
        <begin position="1"/>
        <end position="22"/>
    </location>
</feature>
<keyword evidence="2" id="KW-0732">Signal</keyword>
<proteinExistence type="predicted"/>
<reference evidence="3 4" key="1">
    <citation type="submission" date="2019-02" db="EMBL/GenBank/DDBJ databases">
        <title>Genome sequencing of the rare red list fungi Phellinidium pouzarii.</title>
        <authorList>
            <person name="Buettner E."/>
            <person name="Kellner H."/>
        </authorList>
    </citation>
    <scope>NUCLEOTIDE SEQUENCE [LARGE SCALE GENOMIC DNA]</scope>
    <source>
        <strain evidence="3 4">DSM 108285</strain>
    </source>
</reference>
<dbReference type="AlphaFoldDB" id="A0A4S4L103"/>
<sequence length="317" mass="34669">MFSLTLILTSFLVLSFLEAGFAGSVTEGSSCSPSNDRIDPSTHKFTTDCDDRTFCQSSSSSSCSKRDANATSSSVGAPPGTCVKKLCRNDEVPFGYADNEPLPPLCGRGLYCPDSGSGCTAILRVGSSCEMSRDYQCAPSKDWETTASTLNFNGSICLQSTCMYANVTIGLPCVLERTAYTGYDHNYNPYNITVSRDNCRSAWPYLYCGSTSSLCEKMKVLGEPCDDDRECLSETCNAANVCGEPPGRPTRVKAWQYAFTILSVLGVLSHKRQRIEHYCEVLEYYREQTSLRASIISLHTAAAHRLSSDGKIHVLQH</sequence>
<organism evidence="3 4">
    <name type="scientific">Phellinidium pouzarii</name>
    <dbReference type="NCBI Taxonomy" id="167371"/>
    <lineage>
        <taxon>Eukaryota</taxon>
        <taxon>Fungi</taxon>
        <taxon>Dikarya</taxon>
        <taxon>Basidiomycota</taxon>
        <taxon>Agaricomycotina</taxon>
        <taxon>Agaricomycetes</taxon>
        <taxon>Hymenochaetales</taxon>
        <taxon>Hymenochaetaceae</taxon>
        <taxon>Phellinidium</taxon>
    </lineage>
</organism>
<feature type="region of interest" description="Disordered" evidence="1">
    <location>
        <begin position="57"/>
        <end position="76"/>
    </location>
</feature>
<feature type="chain" id="PRO_5020746453" description="Dickkopf N-terminal cysteine-rich domain-containing protein" evidence="2">
    <location>
        <begin position="23"/>
        <end position="317"/>
    </location>
</feature>
<evidence type="ECO:0000256" key="1">
    <source>
        <dbReference type="SAM" id="MobiDB-lite"/>
    </source>
</evidence>
<keyword evidence="4" id="KW-1185">Reference proteome</keyword>
<evidence type="ECO:0008006" key="5">
    <source>
        <dbReference type="Google" id="ProtNLM"/>
    </source>
</evidence>
<accession>A0A4S4L103</accession>
<evidence type="ECO:0000256" key="2">
    <source>
        <dbReference type="SAM" id="SignalP"/>
    </source>
</evidence>
<comment type="caution">
    <text evidence="3">The sequence shown here is derived from an EMBL/GenBank/DDBJ whole genome shotgun (WGS) entry which is preliminary data.</text>
</comment>